<evidence type="ECO:0000256" key="2">
    <source>
        <dbReference type="ARBA" id="ARBA00001946"/>
    </source>
</evidence>
<dbReference type="FunFam" id="3.30.540.10:FF:000003">
    <property type="entry name" value="Inositol-1-monophosphatase"/>
    <property type="match status" value="1"/>
</dbReference>
<dbReference type="PANTHER" id="PTHR20854">
    <property type="entry name" value="INOSITOL MONOPHOSPHATASE"/>
    <property type="match status" value="1"/>
</dbReference>
<dbReference type="GO" id="GO:0046872">
    <property type="term" value="F:metal ion binding"/>
    <property type="evidence" value="ECO:0007669"/>
    <property type="project" value="UniProtKB-KW"/>
</dbReference>
<dbReference type="CDD" id="cd01639">
    <property type="entry name" value="IMPase"/>
    <property type="match status" value="1"/>
</dbReference>
<protein>
    <recommendedName>
        <fullName evidence="5 10">Inositol-1-monophosphatase</fullName>
        <ecNumber evidence="4 10">3.1.3.25</ecNumber>
    </recommendedName>
</protein>
<gene>
    <name evidence="11" type="ORF">G6N73_32200</name>
</gene>
<keyword evidence="6 9" id="KW-0479">Metal-binding</keyword>
<accession>A0A6G4WN63</accession>
<comment type="cofactor">
    <cofactor evidence="2 9 10">
        <name>Mg(2+)</name>
        <dbReference type="ChEBI" id="CHEBI:18420"/>
    </cofactor>
</comment>
<feature type="binding site" evidence="9">
    <location>
        <position position="75"/>
    </location>
    <ligand>
        <name>Mg(2+)</name>
        <dbReference type="ChEBI" id="CHEBI:18420"/>
        <label>1</label>
        <note>catalytic</note>
    </ligand>
</feature>
<feature type="binding site" evidence="9">
    <location>
        <position position="93"/>
    </location>
    <ligand>
        <name>Mg(2+)</name>
        <dbReference type="ChEBI" id="CHEBI:18420"/>
        <label>2</label>
    </ligand>
</feature>
<dbReference type="InterPro" id="IPR000760">
    <property type="entry name" value="Inositol_monophosphatase-like"/>
</dbReference>
<evidence type="ECO:0000313" key="11">
    <source>
        <dbReference type="EMBL" id="NGO55636.1"/>
    </source>
</evidence>
<feature type="binding site" evidence="9">
    <location>
        <position position="91"/>
    </location>
    <ligand>
        <name>Mg(2+)</name>
        <dbReference type="ChEBI" id="CHEBI:18420"/>
        <label>1</label>
        <note>catalytic</note>
    </ligand>
</feature>
<comment type="caution">
    <text evidence="11">The sequence shown here is derived from an EMBL/GenBank/DDBJ whole genome shotgun (WGS) entry which is preliminary data.</text>
</comment>
<evidence type="ECO:0000256" key="10">
    <source>
        <dbReference type="RuleBase" id="RU364068"/>
    </source>
</evidence>
<dbReference type="Gene3D" id="3.30.540.10">
    <property type="entry name" value="Fructose-1,6-Bisphosphatase, subunit A, domain 1"/>
    <property type="match status" value="1"/>
</dbReference>
<dbReference type="PRINTS" id="PR00377">
    <property type="entry name" value="IMPHPHTASES"/>
</dbReference>
<dbReference type="Pfam" id="PF00459">
    <property type="entry name" value="Inositol_P"/>
    <property type="match status" value="1"/>
</dbReference>
<reference evidence="11 12" key="1">
    <citation type="submission" date="2020-02" db="EMBL/GenBank/DDBJ databases">
        <title>Genome sequence of strain CCNWXJ40-4.</title>
        <authorList>
            <person name="Gao J."/>
            <person name="Sun J."/>
        </authorList>
    </citation>
    <scope>NUCLEOTIDE SEQUENCE [LARGE SCALE GENOMIC DNA]</scope>
    <source>
        <strain evidence="11 12">CCNWXJ 40-4</strain>
    </source>
</reference>
<keyword evidence="8 9" id="KW-0460">Magnesium</keyword>
<feature type="binding site" evidence="9">
    <location>
        <position position="217"/>
    </location>
    <ligand>
        <name>Mg(2+)</name>
        <dbReference type="ChEBI" id="CHEBI:18420"/>
        <label>1</label>
        <note>catalytic</note>
    </ligand>
</feature>
<dbReference type="RefSeq" id="WP_165033986.1">
    <property type="nucleotide sequence ID" value="NZ_JAAKZF010000115.1"/>
</dbReference>
<evidence type="ECO:0000256" key="9">
    <source>
        <dbReference type="PIRSR" id="PIRSR600760-2"/>
    </source>
</evidence>
<evidence type="ECO:0000256" key="1">
    <source>
        <dbReference type="ARBA" id="ARBA00001033"/>
    </source>
</evidence>
<evidence type="ECO:0000313" key="12">
    <source>
        <dbReference type="Proteomes" id="UP001642900"/>
    </source>
</evidence>
<evidence type="ECO:0000256" key="4">
    <source>
        <dbReference type="ARBA" id="ARBA00013106"/>
    </source>
</evidence>
<dbReference type="InterPro" id="IPR020583">
    <property type="entry name" value="Inositol_monoP_metal-BS"/>
</dbReference>
<dbReference type="Gene3D" id="3.40.190.80">
    <property type="match status" value="1"/>
</dbReference>
<evidence type="ECO:0000256" key="7">
    <source>
        <dbReference type="ARBA" id="ARBA00022801"/>
    </source>
</evidence>
<dbReference type="InterPro" id="IPR033942">
    <property type="entry name" value="IMPase"/>
</dbReference>
<dbReference type="PANTHER" id="PTHR20854:SF4">
    <property type="entry name" value="INOSITOL-1-MONOPHOSPHATASE-RELATED"/>
    <property type="match status" value="1"/>
</dbReference>
<sequence length="267" mass="28869">MTQLQPNLLDNRLRAAEAVVREAGRLAADHFARRELLSIDRKGAQDLVSEADRECEDLIVAGLSRLFPEDGFLGEERGTRNPDASAVWVIDPIDGTHNFLTGVPFWCVSVGLVVDGDLTLGIIYDPTAAELFSARKGGGAFLNGRPIKVSGETDPTRARICIGFSYRRPVAEHVHAVDALLSAGCEYLRLGSGALGLAYTAAGRFDGYWERHMNSWDAVAGLLLVREAGGWTNDFATVHLTEGCEILATTAALVDTVKRHVTFGSSE</sequence>
<dbReference type="PRINTS" id="PR01959">
    <property type="entry name" value="SBIMPHPHTASE"/>
</dbReference>
<evidence type="ECO:0000256" key="3">
    <source>
        <dbReference type="ARBA" id="ARBA00009759"/>
    </source>
</evidence>
<evidence type="ECO:0000256" key="5">
    <source>
        <dbReference type="ARBA" id="ARBA00019784"/>
    </source>
</evidence>
<feature type="binding site" evidence="9">
    <location>
        <position position="94"/>
    </location>
    <ligand>
        <name>Mg(2+)</name>
        <dbReference type="ChEBI" id="CHEBI:18420"/>
        <label>1</label>
        <note>catalytic</note>
    </ligand>
</feature>
<keyword evidence="7 10" id="KW-0378">Hydrolase</keyword>
<dbReference type="EMBL" id="JAAKZF010000115">
    <property type="protein sequence ID" value="NGO55636.1"/>
    <property type="molecule type" value="Genomic_DNA"/>
</dbReference>
<dbReference type="AlphaFoldDB" id="A0A6G4WN63"/>
<proteinExistence type="inferred from homology"/>
<name>A0A6G4WN63_9HYPH</name>
<dbReference type="SUPFAM" id="SSF56655">
    <property type="entry name" value="Carbohydrate phosphatase"/>
    <property type="match status" value="1"/>
</dbReference>
<comment type="similarity">
    <text evidence="3 10">Belongs to the inositol monophosphatase superfamily.</text>
</comment>
<dbReference type="PROSITE" id="PS00629">
    <property type="entry name" value="IMP_1"/>
    <property type="match status" value="1"/>
</dbReference>
<keyword evidence="12" id="KW-1185">Reference proteome</keyword>
<dbReference type="InterPro" id="IPR022337">
    <property type="entry name" value="Inositol_monophosphatase_SuhB"/>
</dbReference>
<dbReference type="GO" id="GO:0007165">
    <property type="term" value="P:signal transduction"/>
    <property type="evidence" value="ECO:0007669"/>
    <property type="project" value="TreeGrafter"/>
</dbReference>
<dbReference type="EC" id="3.1.3.25" evidence="4 10"/>
<organism evidence="11 12">
    <name type="scientific">Allomesorhizobium camelthorni</name>
    <dbReference type="NCBI Taxonomy" id="475069"/>
    <lineage>
        <taxon>Bacteria</taxon>
        <taxon>Pseudomonadati</taxon>
        <taxon>Pseudomonadota</taxon>
        <taxon>Alphaproteobacteria</taxon>
        <taxon>Hyphomicrobiales</taxon>
        <taxon>Phyllobacteriaceae</taxon>
        <taxon>Allomesorhizobium</taxon>
    </lineage>
</organism>
<dbReference type="Proteomes" id="UP001642900">
    <property type="component" value="Unassembled WGS sequence"/>
</dbReference>
<evidence type="ECO:0000256" key="8">
    <source>
        <dbReference type="ARBA" id="ARBA00022842"/>
    </source>
</evidence>
<dbReference type="GO" id="GO:0006020">
    <property type="term" value="P:inositol metabolic process"/>
    <property type="evidence" value="ECO:0007669"/>
    <property type="project" value="TreeGrafter"/>
</dbReference>
<dbReference type="GO" id="GO:0008934">
    <property type="term" value="F:inositol monophosphate 1-phosphatase activity"/>
    <property type="evidence" value="ECO:0007669"/>
    <property type="project" value="InterPro"/>
</dbReference>
<comment type="catalytic activity">
    <reaction evidence="1 10">
        <text>a myo-inositol phosphate + H2O = myo-inositol + phosphate</text>
        <dbReference type="Rhea" id="RHEA:24056"/>
        <dbReference type="ChEBI" id="CHEBI:15377"/>
        <dbReference type="ChEBI" id="CHEBI:17268"/>
        <dbReference type="ChEBI" id="CHEBI:43474"/>
        <dbReference type="ChEBI" id="CHEBI:84139"/>
        <dbReference type="EC" id="3.1.3.25"/>
    </reaction>
</comment>
<evidence type="ECO:0000256" key="6">
    <source>
        <dbReference type="ARBA" id="ARBA00022723"/>
    </source>
</evidence>